<dbReference type="OrthoDB" id="7033477at2"/>
<dbReference type="Proteomes" id="UP000288983">
    <property type="component" value="Unassembled WGS sequence"/>
</dbReference>
<name>A0A443ZPU6_9PSED</name>
<gene>
    <name evidence="1" type="ORF">DM813_18190</name>
</gene>
<dbReference type="RefSeq" id="WP_128324737.1">
    <property type="nucleotide sequence ID" value="NZ_QJRG01000047.1"/>
</dbReference>
<dbReference type="EMBL" id="QJRG01000047">
    <property type="protein sequence ID" value="RWU21132.1"/>
    <property type="molecule type" value="Genomic_DNA"/>
</dbReference>
<proteinExistence type="predicted"/>
<dbReference type="PROSITE" id="PS51257">
    <property type="entry name" value="PROKAR_LIPOPROTEIN"/>
    <property type="match status" value="1"/>
</dbReference>
<comment type="caution">
    <text evidence="1">The sequence shown here is derived from an EMBL/GenBank/DDBJ whole genome shotgun (WGS) entry which is preliminary data.</text>
</comment>
<dbReference type="AlphaFoldDB" id="A0A443ZPU6"/>
<evidence type="ECO:0000313" key="1">
    <source>
        <dbReference type="EMBL" id="RWU21132.1"/>
    </source>
</evidence>
<evidence type="ECO:0000313" key="2">
    <source>
        <dbReference type="Proteomes" id="UP000288983"/>
    </source>
</evidence>
<protein>
    <submittedName>
        <fullName evidence="1">Uncharacterized protein</fullName>
    </submittedName>
</protein>
<reference evidence="1 2" key="1">
    <citation type="submission" date="2018-06" db="EMBL/GenBank/DDBJ databases">
        <title>Bacteria isolated from soil of Wuhan.</title>
        <authorList>
            <person name="Wei X."/>
            <person name="Chunhua H."/>
        </authorList>
    </citation>
    <scope>NUCLEOTIDE SEQUENCE [LARGE SCALE GENOMIC DNA]</scope>
    <source>
        <strain evidence="2">xwS2</strain>
    </source>
</reference>
<accession>A0A443ZPU6</accession>
<organism evidence="1 2">
    <name type="scientific">Pseudomonas alkylphenolica</name>
    <dbReference type="NCBI Taxonomy" id="237609"/>
    <lineage>
        <taxon>Bacteria</taxon>
        <taxon>Pseudomonadati</taxon>
        <taxon>Pseudomonadota</taxon>
        <taxon>Gammaproteobacteria</taxon>
        <taxon>Pseudomonadales</taxon>
        <taxon>Pseudomonadaceae</taxon>
        <taxon>Pseudomonas</taxon>
    </lineage>
</organism>
<sequence length="72" mass="6633">MKRFLAFTAALTVASLVGCTNMSSQQQGTLSGAAIGAAAGAGIAAISGGSGWTGAALGAAAGGVVGHIRGGK</sequence>